<feature type="domain" description="SbsA Ig-like" evidence="3">
    <location>
        <begin position="625"/>
        <end position="735"/>
    </location>
</feature>
<accession>R4KM67</accession>
<dbReference type="EMBL" id="CP003273">
    <property type="protein sequence ID" value="AGL03779.1"/>
    <property type="molecule type" value="Genomic_DNA"/>
</dbReference>
<feature type="chain" id="PRO_5004374711" description="SbsA Ig-like domain-containing protein" evidence="2">
    <location>
        <begin position="28"/>
        <end position="1205"/>
    </location>
</feature>
<dbReference type="KEGG" id="dgi:Desgi_4552"/>
<evidence type="ECO:0000256" key="1">
    <source>
        <dbReference type="ARBA" id="ARBA00022729"/>
    </source>
</evidence>
<dbReference type="RefSeq" id="WP_006522377.1">
    <property type="nucleotide sequence ID" value="NC_021184.1"/>
</dbReference>
<evidence type="ECO:0000313" key="5">
    <source>
        <dbReference type="Proteomes" id="UP000013520"/>
    </source>
</evidence>
<feature type="domain" description="SbsA Ig-like" evidence="3">
    <location>
        <begin position="406"/>
        <end position="512"/>
    </location>
</feature>
<protein>
    <recommendedName>
        <fullName evidence="3">SbsA Ig-like domain-containing protein</fullName>
    </recommendedName>
</protein>
<dbReference type="Pfam" id="PF13205">
    <property type="entry name" value="Big_5"/>
    <property type="match status" value="2"/>
</dbReference>
<dbReference type="Gene3D" id="2.60.40.1220">
    <property type="match status" value="4"/>
</dbReference>
<reference evidence="4 5" key="1">
    <citation type="submission" date="2012-01" db="EMBL/GenBank/DDBJ databases">
        <title>Complete sequence of Desulfotomaculum gibsoniae DSM 7213.</title>
        <authorList>
            <consortium name="US DOE Joint Genome Institute"/>
            <person name="Lucas S."/>
            <person name="Han J."/>
            <person name="Lapidus A."/>
            <person name="Cheng J.-F."/>
            <person name="Goodwin L."/>
            <person name="Pitluck S."/>
            <person name="Peters L."/>
            <person name="Ovchinnikova G."/>
            <person name="Teshima H."/>
            <person name="Detter J.C."/>
            <person name="Han C."/>
            <person name="Tapia R."/>
            <person name="Land M."/>
            <person name="Hauser L."/>
            <person name="Kyrpides N."/>
            <person name="Ivanova N."/>
            <person name="Pagani I."/>
            <person name="Parshina S."/>
            <person name="Plugge C."/>
            <person name="Muyzer G."/>
            <person name="Kuever J."/>
            <person name="Ivanova A."/>
            <person name="Nazina T."/>
            <person name="Klenk H.-P."/>
            <person name="Brambilla E."/>
            <person name="Spring S."/>
            <person name="Stams A.F."/>
            <person name="Woyke T."/>
        </authorList>
    </citation>
    <scope>NUCLEOTIDE SEQUENCE [LARGE SCALE GENOMIC DNA]</scope>
    <source>
        <strain evidence="4 5">DSM 7213</strain>
    </source>
</reference>
<sequence length="1205" mass="124214">MQLSKKISVTLIFAMVCMLFAVAPAFAADEVQLDFVPEFPGQQMVAAGSSVTLKATAPNAEGYGFYVLGPDKDWYIAQGSASDTLTLTDVKPGTYIVDAYPFFSQVGKRQMFNVGGSVSLDVTPNADGTYTATANANNIGCFGSEVWYAFWAFDGTNYTLLGDGSYSAEKTVTVPQSARQVIVYAKDKLAPLTWQTTVAAVKDVTPANLEVVSVSAINLRQIAVTFNEEVASNTVNATNLRVYDAANNNQIAGVTVKLAADNKTAYLLNTYTQLKNYKVVVENVASKADATKKVAKTENTVQAMDTTLPTAEGIAVKSPKTLELTFSEPIKDFPTVAGVTDKVKIDGINAYFATIDQTKMDTENTVTVTLGTALTVGDHKVKIAGLNDYANLPVAEKEFTVTVVADTTAPAVESASATSKDKVTVKFNKPVDGATVTAGTGTDGTIKVFEGTTAKAISTAAGGIATKDNQTFELTLTANLGLASLVDASIKVKGVKDAYGNEIKEEQVFKFTATDDQVAPTVSDVKVNTDNTLEVTFSEDVTNFAGNANALELYDKDNKKVVTSLAIASKTIDSKPSLKVYNVSITGGATLAGNYTLKFVKEQVKDNSIRENFLVEATKAIAFNDKVAPKVLSAVFVNETAGADFNSDGDVLDSKITIYFDKAMDAATLTSSANYLLGGSPLADVKGASLAAAADNKAVTITINRAAPDTQFAFATTTDLRVIAVKDAAGNTLDSSFVNADLGTGGKSLISGFVSNAAFNTIIDVTKVEVIAKNQIKVYAVAGTLIESIDPNKVKFDKGGAAYAALQVTGVTLATDKKSAVLTLNNNLGADASVDGGVLTVYADADAVATSTGVKSALVATGSGVAVVDKVKPTVQPVDGKFLVTGDTVTVKFDEALDATVTTAANALVVKDSKGNQLVPTSDYTVAYANSNKDLALKIVKAGFNDKVSVSLANNVTLKDVIGNFANDFAATESKDSIYIPVVTGITGSNAQTAAGVAPTPLVPAVAGVDTITFDTTAGNFNAAETVTIDGQALTLATGGTAAVTATEVKGLAEANATLNAKYTITDNSAGVLTFTEKAGQETAAVLTAVTSASQGTVTAASITVGAPEVPATPGTAEVNTLTISGPATAAGNITVTFNDGGADVVKTVAVANGETAAQVAAKIATAFAGTTGWTVTNTPGSADVVFTAAAPAADKTVTITVVNS</sequence>
<keyword evidence="5" id="KW-1185">Reference proteome</keyword>
<dbReference type="HOGENOM" id="CLU_270291_0_0_9"/>
<dbReference type="eggNOG" id="COG0544">
    <property type="taxonomic scope" value="Bacteria"/>
</dbReference>
<organism evidence="4 5">
    <name type="scientific">Desulfoscipio gibsoniae DSM 7213</name>
    <dbReference type="NCBI Taxonomy" id="767817"/>
    <lineage>
        <taxon>Bacteria</taxon>
        <taxon>Bacillati</taxon>
        <taxon>Bacillota</taxon>
        <taxon>Clostridia</taxon>
        <taxon>Eubacteriales</taxon>
        <taxon>Desulfallaceae</taxon>
        <taxon>Desulfoscipio</taxon>
    </lineage>
</organism>
<dbReference type="STRING" id="767817.Desgi_4552"/>
<dbReference type="InterPro" id="IPR014755">
    <property type="entry name" value="Cu-Rt/internalin_Ig-like"/>
</dbReference>
<gene>
    <name evidence="4" type="ORF">Desgi_4552</name>
</gene>
<evidence type="ECO:0000256" key="2">
    <source>
        <dbReference type="SAM" id="SignalP"/>
    </source>
</evidence>
<dbReference type="InterPro" id="IPR032812">
    <property type="entry name" value="SbsA_Ig"/>
</dbReference>
<name>R4KM67_9FIRM</name>
<dbReference type="Proteomes" id="UP000013520">
    <property type="component" value="Chromosome"/>
</dbReference>
<proteinExistence type="predicted"/>
<dbReference type="AlphaFoldDB" id="R4KM67"/>
<keyword evidence="1 2" id="KW-0732">Signal</keyword>
<evidence type="ECO:0000259" key="3">
    <source>
        <dbReference type="Pfam" id="PF13205"/>
    </source>
</evidence>
<evidence type="ECO:0000313" key="4">
    <source>
        <dbReference type="EMBL" id="AGL03779.1"/>
    </source>
</evidence>
<feature type="signal peptide" evidence="2">
    <location>
        <begin position="1"/>
        <end position="27"/>
    </location>
</feature>
<dbReference type="OrthoDB" id="9772024at2"/>